<evidence type="ECO:0000256" key="1">
    <source>
        <dbReference type="SAM" id="MobiDB-lite"/>
    </source>
</evidence>
<proteinExistence type="predicted"/>
<reference evidence="2" key="1">
    <citation type="submission" date="2020-08" db="EMBL/GenBank/DDBJ databases">
        <title>Multicomponent nature underlies the extraordinary mechanical properties of spider dragline silk.</title>
        <authorList>
            <person name="Kono N."/>
            <person name="Nakamura H."/>
            <person name="Mori M."/>
            <person name="Yoshida Y."/>
            <person name="Ohtoshi R."/>
            <person name="Malay A.D."/>
            <person name="Moran D.A.P."/>
            <person name="Tomita M."/>
            <person name="Numata K."/>
            <person name="Arakawa K."/>
        </authorList>
    </citation>
    <scope>NUCLEOTIDE SEQUENCE</scope>
</reference>
<gene>
    <name evidence="2" type="ORF">TNIN_175311</name>
</gene>
<feature type="compositionally biased region" description="Basic residues" evidence="1">
    <location>
        <begin position="87"/>
        <end position="97"/>
    </location>
</feature>
<dbReference type="Proteomes" id="UP000886998">
    <property type="component" value="Unassembled WGS sequence"/>
</dbReference>
<name>A0A8X6XWB0_9ARAC</name>
<protein>
    <submittedName>
        <fullName evidence="2">Uncharacterized protein</fullName>
    </submittedName>
</protein>
<sequence length="111" mass="12833">MEMRNRMVSETLHCSETTRTETSGIGSFLFSKDVLEYESSMLDGKEFVAEDNGILTQYGELEENLEASIPSKSRKAARQRYSNMNYKPRRERRKSKARQSICGRTDRKNPS</sequence>
<organism evidence="2 3">
    <name type="scientific">Trichonephila inaurata madagascariensis</name>
    <dbReference type="NCBI Taxonomy" id="2747483"/>
    <lineage>
        <taxon>Eukaryota</taxon>
        <taxon>Metazoa</taxon>
        <taxon>Ecdysozoa</taxon>
        <taxon>Arthropoda</taxon>
        <taxon>Chelicerata</taxon>
        <taxon>Arachnida</taxon>
        <taxon>Araneae</taxon>
        <taxon>Araneomorphae</taxon>
        <taxon>Entelegynae</taxon>
        <taxon>Araneoidea</taxon>
        <taxon>Nephilidae</taxon>
        <taxon>Trichonephila</taxon>
        <taxon>Trichonephila inaurata</taxon>
    </lineage>
</organism>
<evidence type="ECO:0000313" key="2">
    <source>
        <dbReference type="EMBL" id="GFY61433.1"/>
    </source>
</evidence>
<evidence type="ECO:0000313" key="3">
    <source>
        <dbReference type="Proteomes" id="UP000886998"/>
    </source>
</evidence>
<feature type="region of interest" description="Disordered" evidence="1">
    <location>
        <begin position="66"/>
        <end position="111"/>
    </location>
</feature>
<dbReference type="EMBL" id="BMAV01013647">
    <property type="protein sequence ID" value="GFY61433.1"/>
    <property type="molecule type" value="Genomic_DNA"/>
</dbReference>
<keyword evidence="3" id="KW-1185">Reference proteome</keyword>
<dbReference type="AlphaFoldDB" id="A0A8X6XWB0"/>
<accession>A0A8X6XWB0</accession>
<comment type="caution">
    <text evidence="2">The sequence shown here is derived from an EMBL/GenBank/DDBJ whole genome shotgun (WGS) entry which is preliminary data.</text>
</comment>